<keyword evidence="1" id="KW-0067">ATP-binding</keyword>
<keyword evidence="5" id="KW-1185">Reference proteome</keyword>
<dbReference type="GO" id="GO:0005524">
    <property type="term" value="F:ATP binding"/>
    <property type="evidence" value="ECO:0007669"/>
    <property type="project" value="UniProtKB-UniRule"/>
</dbReference>
<dbReference type="Pfam" id="PF00069">
    <property type="entry name" value="Pkinase"/>
    <property type="match status" value="1"/>
</dbReference>
<evidence type="ECO:0000313" key="4">
    <source>
        <dbReference type="EMBL" id="TTZ53804.1"/>
    </source>
</evidence>
<accession>A0A556VW14</accession>
<dbReference type="Proteomes" id="UP000319801">
    <property type="component" value="Unassembled WGS sequence"/>
</dbReference>
<organism evidence="4 5">
    <name type="scientific">Bagarius yarrelli</name>
    <name type="common">Goonch</name>
    <name type="synonym">Bagrus yarrelli</name>
    <dbReference type="NCBI Taxonomy" id="175774"/>
    <lineage>
        <taxon>Eukaryota</taxon>
        <taxon>Metazoa</taxon>
        <taxon>Chordata</taxon>
        <taxon>Craniata</taxon>
        <taxon>Vertebrata</taxon>
        <taxon>Euteleostomi</taxon>
        <taxon>Actinopterygii</taxon>
        <taxon>Neopterygii</taxon>
        <taxon>Teleostei</taxon>
        <taxon>Ostariophysi</taxon>
        <taxon>Siluriformes</taxon>
        <taxon>Sisoridae</taxon>
        <taxon>Sisorinae</taxon>
        <taxon>Bagarius</taxon>
    </lineage>
</organism>
<evidence type="ECO:0000313" key="5">
    <source>
        <dbReference type="Proteomes" id="UP000319801"/>
    </source>
</evidence>
<sequence>MVKHPVSVRIVSVELPSGAQKFGVQFHWWQPHHLGSGQDLWALDEISITSVLFNTISLDFSNMLDITQSLGFYLGHVQPYCLHDWTICYVDTYFRIKCYSTNVSVKLVEEKFGKKVLSKFCTNKFNGNRNLTASAIEEKYKVGKVIGDGNFAVVKECVERSSGKEFALKIIDKNKCRGKEHLIESEVAVLRQVKHPNIIMLIEEVEMPSELYLVMELVKGGDLFDAITSSTKYTEKDASTMIKNLASALKYLHRMNIVHRDIKPENLLNKAAVDNIMKMEVTGTLKKHFTSAQKEGNTNAGVSVIMNTALDKGKLQLCHRSQGNSATLPQEEEGHSGKKCPSSLSADTKSSGVTSLQALNLPSSDAPPMSSPQCSEEPGDERVFEREE</sequence>
<dbReference type="PANTHER" id="PTHR24347">
    <property type="entry name" value="SERINE/THREONINE-PROTEIN KINASE"/>
    <property type="match status" value="1"/>
</dbReference>
<dbReference type="Gene3D" id="2.60.120.260">
    <property type="entry name" value="Galactose-binding domain-like"/>
    <property type="match status" value="1"/>
</dbReference>
<dbReference type="OrthoDB" id="1738954at2759"/>
<dbReference type="Pfam" id="PF21471">
    <property type="entry name" value="Reelin_subrepeat-B"/>
    <property type="match status" value="1"/>
</dbReference>
<dbReference type="FunFam" id="3.30.200.20:FF:000057">
    <property type="entry name" value="Serine/threonine-protein kinase DCLK1 isoform 2"/>
    <property type="match status" value="1"/>
</dbReference>
<feature type="region of interest" description="Disordered" evidence="2">
    <location>
        <begin position="325"/>
        <end position="388"/>
    </location>
</feature>
<dbReference type="GO" id="GO:0004672">
    <property type="term" value="F:protein kinase activity"/>
    <property type="evidence" value="ECO:0007669"/>
    <property type="project" value="InterPro"/>
</dbReference>
<evidence type="ECO:0000259" key="3">
    <source>
        <dbReference type="PROSITE" id="PS50011"/>
    </source>
</evidence>
<dbReference type="InterPro" id="IPR011009">
    <property type="entry name" value="Kinase-like_dom_sf"/>
</dbReference>
<dbReference type="InterPro" id="IPR000719">
    <property type="entry name" value="Prot_kinase_dom"/>
</dbReference>
<evidence type="ECO:0000256" key="1">
    <source>
        <dbReference type="PROSITE-ProRule" id="PRU10141"/>
    </source>
</evidence>
<reference evidence="4 5" key="1">
    <citation type="journal article" date="2019" name="Genome Biol. Evol.">
        <title>Whole-Genome Sequencing of the Giant Devil Catfish, Bagarius yarrelli.</title>
        <authorList>
            <person name="Jiang W."/>
            <person name="Lv Y."/>
            <person name="Cheng L."/>
            <person name="Yang K."/>
            <person name="Chao B."/>
            <person name="Wang X."/>
            <person name="Li Y."/>
            <person name="Pan X."/>
            <person name="You X."/>
            <person name="Zhang Y."/>
            <person name="Yang J."/>
            <person name="Li J."/>
            <person name="Zhang X."/>
            <person name="Liu S."/>
            <person name="Sun C."/>
            <person name="Yang J."/>
            <person name="Shi Q."/>
        </authorList>
    </citation>
    <scope>NUCLEOTIDE SEQUENCE [LARGE SCALE GENOMIC DNA]</scope>
    <source>
        <strain evidence="4">JWS20170419001</strain>
        <tissue evidence="4">Muscle</tissue>
    </source>
</reference>
<dbReference type="InterPro" id="IPR017441">
    <property type="entry name" value="Protein_kinase_ATP_BS"/>
</dbReference>
<proteinExistence type="predicted"/>
<dbReference type="InterPro" id="IPR049419">
    <property type="entry name" value="Reelin_subrepeat-B"/>
</dbReference>
<keyword evidence="4" id="KW-0418">Kinase</keyword>
<name>A0A556VW14_BAGYA</name>
<dbReference type="Gene3D" id="1.10.510.10">
    <property type="entry name" value="Transferase(Phosphotransferase) domain 1"/>
    <property type="match status" value="1"/>
</dbReference>
<dbReference type="SMART" id="SM00220">
    <property type="entry name" value="S_TKc"/>
    <property type="match status" value="1"/>
</dbReference>
<keyword evidence="1" id="KW-0547">Nucleotide-binding</keyword>
<feature type="compositionally biased region" description="Polar residues" evidence="2">
    <location>
        <begin position="342"/>
        <end position="363"/>
    </location>
</feature>
<evidence type="ECO:0000256" key="2">
    <source>
        <dbReference type="SAM" id="MobiDB-lite"/>
    </source>
</evidence>
<keyword evidence="4" id="KW-0808">Transferase</keyword>
<feature type="domain" description="Protein kinase" evidence="3">
    <location>
        <begin position="140"/>
        <end position="388"/>
    </location>
</feature>
<feature type="binding site" evidence="1">
    <location>
        <position position="169"/>
    </location>
    <ligand>
        <name>ATP</name>
        <dbReference type="ChEBI" id="CHEBI:30616"/>
    </ligand>
</feature>
<dbReference type="AlphaFoldDB" id="A0A556VW14"/>
<dbReference type="Gene3D" id="3.30.200.20">
    <property type="entry name" value="Phosphorylase Kinase, domain 1"/>
    <property type="match status" value="1"/>
</dbReference>
<protein>
    <submittedName>
        <fullName evidence="4">Serine/threonine-protein kinase DCLK1</fullName>
    </submittedName>
</protein>
<gene>
    <name evidence="4" type="ORF">Baya_16343</name>
</gene>
<dbReference type="EMBL" id="VCAZ01000321">
    <property type="protein sequence ID" value="TTZ53804.1"/>
    <property type="molecule type" value="Genomic_DNA"/>
</dbReference>
<dbReference type="PROSITE" id="PS00107">
    <property type="entry name" value="PROTEIN_KINASE_ATP"/>
    <property type="match status" value="1"/>
</dbReference>
<comment type="caution">
    <text evidence="4">The sequence shown here is derived from an EMBL/GenBank/DDBJ whole genome shotgun (WGS) entry which is preliminary data.</text>
</comment>
<dbReference type="PROSITE" id="PS50011">
    <property type="entry name" value="PROTEIN_KINASE_DOM"/>
    <property type="match status" value="1"/>
</dbReference>
<dbReference type="SUPFAM" id="SSF56112">
    <property type="entry name" value="Protein kinase-like (PK-like)"/>
    <property type="match status" value="1"/>
</dbReference>